<organism evidence="1 2">
    <name type="scientific">Coregonus suidteri</name>
    <dbReference type="NCBI Taxonomy" id="861788"/>
    <lineage>
        <taxon>Eukaryota</taxon>
        <taxon>Metazoa</taxon>
        <taxon>Chordata</taxon>
        <taxon>Craniata</taxon>
        <taxon>Vertebrata</taxon>
        <taxon>Euteleostomi</taxon>
        <taxon>Actinopterygii</taxon>
        <taxon>Neopterygii</taxon>
        <taxon>Teleostei</taxon>
        <taxon>Protacanthopterygii</taxon>
        <taxon>Salmoniformes</taxon>
        <taxon>Salmonidae</taxon>
        <taxon>Coregoninae</taxon>
        <taxon>Coregonus</taxon>
    </lineage>
</organism>
<proteinExistence type="predicted"/>
<dbReference type="EMBL" id="JAGTTL010000008">
    <property type="protein sequence ID" value="KAK6318923.1"/>
    <property type="molecule type" value="Genomic_DNA"/>
</dbReference>
<accession>A0AAN8LWV7</accession>
<name>A0AAN8LWV7_9TELE</name>
<reference evidence="1 2" key="1">
    <citation type="submission" date="2021-04" db="EMBL/GenBank/DDBJ databases">
        <authorList>
            <person name="De Guttry C."/>
            <person name="Zahm M."/>
            <person name="Klopp C."/>
            <person name="Cabau C."/>
            <person name="Louis A."/>
            <person name="Berthelot C."/>
            <person name="Parey E."/>
            <person name="Roest Crollius H."/>
            <person name="Montfort J."/>
            <person name="Robinson-Rechavi M."/>
            <person name="Bucao C."/>
            <person name="Bouchez O."/>
            <person name="Gislard M."/>
            <person name="Lluch J."/>
            <person name="Milhes M."/>
            <person name="Lampietro C."/>
            <person name="Lopez Roques C."/>
            <person name="Donnadieu C."/>
            <person name="Braasch I."/>
            <person name="Desvignes T."/>
            <person name="Postlethwait J."/>
            <person name="Bobe J."/>
            <person name="Wedekind C."/>
            <person name="Guiguen Y."/>
        </authorList>
    </citation>
    <scope>NUCLEOTIDE SEQUENCE [LARGE SCALE GENOMIC DNA]</scope>
    <source>
        <strain evidence="1">Cs_M1</strain>
        <tissue evidence="1">Blood</tissue>
    </source>
</reference>
<keyword evidence="2" id="KW-1185">Reference proteome</keyword>
<dbReference type="Proteomes" id="UP001356427">
    <property type="component" value="Unassembled WGS sequence"/>
</dbReference>
<gene>
    <name evidence="1" type="ORF">J4Q44_G00101340</name>
</gene>
<evidence type="ECO:0000313" key="1">
    <source>
        <dbReference type="EMBL" id="KAK6318923.1"/>
    </source>
</evidence>
<protein>
    <submittedName>
        <fullName evidence="1">Uncharacterized protein</fullName>
    </submittedName>
</protein>
<dbReference type="Gene3D" id="6.10.250.2800">
    <property type="match status" value="1"/>
</dbReference>
<evidence type="ECO:0000313" key="2">
    <source>
        <dbReference type="Proteomes" id="UP001356427"/>
    </source>
</evidence>
<dbReference type="AlphaFoldDB" id="A0AAN8LWV7"/>
<sequence length="87" mass="10253">MPPALPARGLKETHRGGKIASYNRKQQYILNISSSTLHLHVYFKWNLDKDQRDAKHILEHIFFQVVEFKKLNQEHDIDTTETSFSPF</sequence>
<comment type="caution">
    <text evidence="1">The sequence shown here is derived from an EMBL/GenBank/DDBJ whole genome shotgun (WGS) entry which is preliminary data.</text>
</comment>